<dbReference type="Proteomes" id="UP000332933">
    <property type="component" value="Unassembled WGS sequence"/>
</dbReference>
<proteinExistence type="predicted"/>
<sequence>MSSSPSVPQIYRRVLQLAKRFPSIKRDQLVQDIKDEFHENKVLTDPVKIKQKINVAIKGIEQLNQYVALDPDAQSWTVEMEKDPFGQNHPDRPSKPDPTKLE</sequence>
<dbReference type="Pfam" id="PF05347">
    <property type="entry name" value="Complex1_LYR"/>
    <property type="match status" value="1"/>
</dbReference>
<dbReference type="AlphaFoldDB" id="A0A485L9N5"/>
<gene>
    <name evidence="4" type="primary">Aste57867_17463</name>
    <name evidence="3" type="ORF">As57867_017403</name>
    <name evidence="4" type="ORF">ASTE57867_17463</name>
</gene>
<reference evidence="3" key="2">
    <citation type="submission" date="2019-06" db="EMBL/GenBank/DDBJ databases">
        <title>Genomics analysis of Aphanomyces spp. identifies a new class of oomycete effector associated with host adaptation.</title>
        <authorList>
            <person name="Gaulin E."/>
        </authorList>
    </citation>
    <scope>NUCLEOTIDE SEQUENCE</scope>
    <source>
        <strain evidence="3">CBS 578.67</strain>
    </source>
</reference>
<dbReference type="EMBL" id="CAADRA010006187">
    <property type="protein sequence ID" value="VFT94217.1"/>
    <property type="molecule type" value="Genomic_DNA"/>
</dbReference>
<evidence type="ECO:0000313" key="5">
    <source>
        <dbReference type="Proteomes" id="UP000332933"/>
    </source>
</evidence>
<dbReference type="InterPro" id="IPR008011">
    <property type="entry name" value="Complex1_LYR_dom"/>
</dbReference>
<organism evidence="4 5">
    <name type="scientific">Aphanomyces stellatus</name>
    <dbReference type="NCBI Taxonomy" id="120398"/>
    <lineage>
        <taxon>Eukaryota</taxon>
        <taxon>Sar</taxon>
        <taxon>Stramenopiles</taxon>
        <taxon>Oomycota</taxon>
        <taxon>Saprolegniomycetes</taxon>
        <taxon>Saprolegniales</taxon>
        <taxon>Verrucalvaceae</taxon>
        <taxon>Aphanomyces</taxon>
    </lineage>
</organism>
<evidence type="ECO:0000313" key="4">
    <source>
        <dbReference type="EMBL" id="VFT94217.1"/>
    </source>
</evidence>
<name>A0A485L9N5_9STRA</name>
<reference evidence="4 5" key="1">
    <citation type="submission" date="2019-03" db="EMBL/GenBank/DDBJ databases">
        <authorList>
            <person name="Gaulin E."/>
            <person name="Dumas B."/>
        </authorList>
    </citation>
    <scope>NUCLEOTIDE SEQUENCE [LARGE SCALE GENOMIC DNA]</scope>
    <source>
        <strain evidence="4">CBS 568.67</strain>
    </source>
</reference>
<feature type="region of interest" description="Disordered" evidence="1">
    <location>
        <begin position="78"/>
        <end position="102"/>
    </location>
</feature>
<protein>
    <submittedName>
        <fullName evidence="4">Aste57867_17463 protein</fullName>
    </submittedName>
</protein>
<dbReference type="EMBL" id="VJMH01006166">
    <property type="protein sequence ID" value="KAF0691285.1"/>
    <property type="molecule type" value="Genomic_DNA"/>
</dbReference>
<feature type="domain" description="Complex 1 LYR protein" evidence="2">
    <location>
        <begin position="10"/>
        <end position="61"/>
    </location>
</feature>
<evidence type="ECO:0000259" key="2">
    <source>
        <dbReference type="Pfam" id="PF05347"/>
    </source>
</evidence>
<evidence type="ECO:0000313" key="3">
    <source>
        <dbReference type="EMBL" id="KAF0691285.1"/>
    </source>
</evidence>
<dbReference type="OrthoDB" id="275715at2759"/>
<feature type="compositionally biased region" description="Basic and acidic residues" evidence="1">
    <location>
        <begin position="79"/>
        <end position="102"/>
    </location>
</feature>
<evidence type="ECO:0000256" key="1">
    <source>
        <dbReference type="SAM" id="MobiDB-lite"/>
    </source>
</evidence>
<accession>A0A485L9N5</accession>
<dbReference type="CDD" id="cd20251">
    <property type="entry name" value="Complex1_LYR_SF"/>
    <property type="match status" value="1"/>
</dbReference>
<keyword evidence="5" id="KW-1185">Reference proteome</keyword>